<evidence type="ECO:0000313" key="1">
    <source>
        <dbReference type="EMBL" id="KAJ9650278.1"/>
    </source>
</evidence>
<organism evidence="1 2">
    <name type="scientific">Neophaeococcomyces mojaviensis</name>
    <dbReference type="NCBI Taxonomy" id="3383035"/>
    <lineage>
        <taxon>Eukaryota</taxon>
        <taxon>Fungi</taxon>
        <taxon>Dikarya</taxon>
        <taxon>Ascomycota</taxon>
        <taxon>Pezizomycotina</taxon>
        <taxon>Eurotiomycetes</taxon>
        <taxon>Chaetothyriomycetidae</taxon>
        <taxon>Chaetothyriales</taxon>
        <taxon>Chaetothyriales incertae sedis</taxon>
        <taxon>Neophaeococcomyces</taxon>
    </lineage>
</organism>
<sequence>MDAHYPEHDQPIDLTLMRECDVDVRVRGHQTPAHLLYLYPPHDNEFLRSLIPRRPIDYSMDLKRSTNLTKFWLRNCFNNHTSCKFAFSGTSQEPFALPRRVIDVGSGDGISKPFLFESDAQRGSYVALSHCWGGSASIVTTRSSIEAMKKSIPIADMSRTLQDAVSITREIGFQYLWVDYLCIVQDDVADWECQSSQIGAIYNHATLTIAATAARNGTQGCLIPRDKPSLDPVCIPIANGQDQVFMMPTVAACESGLDTAEIRPLDTRAWTLQENILSLRTVSFERREITWECNESRQSESRFSNDGGPDGYPSSKKMFRSSLNASHPQSIHATWCTLVESYSKRNLTFSKDKLPAICGLAQIYPNHLGARYFAGMWSTHLLEGLLWTCVLARVPTGYRAPSWSWASVDGPIRTNWHWSTLEPWVRVLDVSVELLRDDMFGELRSAHLLLLGKIKDAKCNCQQHSAPDSDSKGECRYYEYRPPSPGIDEGGTGAYLDADGKIYFMRKAPNETETPCPLKFRLQKDGERASFDSVCDVDGLKLCLIGYYSKIDPVPVKWMESLLLRPVAGSENTFERIGRWKSFEHLDFYQGCLNTTFTLV</sequence>
<dbReference type="EMBL" id="JAPDRQ010000361">
    <property type="protein sequence ID" value="KAJ9650278.1"/>
    <property type="molecule type" value="Genomic_DNA"/>
</dbReference>
<gene>
    <name evidence="1" type="ORF">H2198_010413</name>
</gene>
<dbReference type="Proteomes" id="UP001172386">
    <property type="component" value="Unassembled WGS sequence"/>
</dbReference>
<protein>
    <submittedName>
        <fullName evidence="1">Uncharacterized protein</fullName>
    </submittedName>
</protein>
<reference evidence="1" key="1">
    <citation type="submission" date="2022-10" db="EMBL/GenBank/DDBJ databases">
        <title>Culturing micro-colonial fungi from biological soil crusts in the Mojave desert and describing Neophaeococcomyces mojavensis, and introducing the new genera and species Taxawa tesnikishii.</title>
        <authorList>
            <person name="Kurbessoian T."/>
            <person name="Stajich J.E."/>
        </authorList>
    </citation>
    <scope>NUCLEOTIDE SEQUENCE</scope>
    <source>
        <strain evidence="1">JES_112</strain>
    </source>
</reference>
<name>A0ACC2ZRW7_9EURO</name>
<comment type="caution">
    <text evidence="1">The sequence shown here is derived from an EMBL/GenBank/DDBJ whole genome shotgun (WGS) entry which is preliminary data.</text>
</comment>
<proteinExistence type="predicted"/>
<accession>A0ACC2ZRW7</accession>
<keyword evidence="2" id="KW-1185">Reference proteome</keyword>
<evidence type="ECO:0000313" key="2">
    <source>
        <dbReference type="Proteomes" id="UP001172386"/>
    </source>
</evidence>